<dbReference type="Proteomes" id="UP000288291">
    <property type="component" value="Unassembled WGS sequence"/>
</dbReference>
<keyword evidence="3" id="KW-0238">DNA-binding</keyword>
<dbReference type="SMART" id="SM00866">
    <property type="entry name" value="UTRA"/>
    <property type="match status" value="1"/>
</dbReference>
<evidence type="ECO:0000313" key="6">
    <source>
        <dbReference type="EMBL" id="RVU70638.1"/>
    </source>
</evidence>
<dbReference type="SUPFAM" id="SSF64288">
    <property type="entry name" value="Chorismate lyase-like"/>
    <property type="match status" value="1"/>
</dbReference>
<dbReference type="InterPro" id="IPR036388">
    <property type="entry name" value="WH-like_DNA-bd_sf"/>
</dbReference>
<evidence type="ECO:0000256" key="4">
    <source>
        <dbReference type="ARBA" id="ARBA00023163"/>
    </source>
</evidence>
<dbReference type="SMART" id="SM00345">
    <property type="entry name" value="HTH_GNTR"/>
    <property type="match status" value="1"/>
</dbReference>
<keyword evidence="7" id="KW-1185">Reference proteome</keyword>
<dbReference type="CDD" id="cd07377">
    <property type="entry name" value="WHTH_GntR"/>
    <property type="match status" value="1"/>
</dbReference>
<evidence type="ECO:0000256" key="3">
    <source>
        <dbReference type="ARBA" id="ARBA00023125"/>
    </source>
</evidence>
<accession>A0A437SUM0</accession>
<proteinExistence type="predicted"/>
<dbReference type="InterPro" id="IPR036390">
    <property type="entry name" value="WH_DNA-bd_sf"/>
</dbReference>
<dbReference type="InterPro" id="IPR050679">
    <property type="entry name" value="Bact_HTH_transcr_reg"/>
</dbReference>
<dbReference type="GO" id="GO:0003677">
    <property type="term" value="F:DNA binding"/>
    <property type="evidence" value="ECO:0007669"/>
    <property type="project" value="UniProtKB-KW"/>
</dbReference>
<keyword evidence="4" id="KW-0804">Transcription</keyword>
<dbReference type="RefSeq" id="WP_103661904.1">
    <property type="nucleotide sequence ID" value="NZ_ML136883.1"/>
</dbReference>
<dbReference type="Gene3D" id="3.40.1410.10">
    <property type="entry name" value="Chorismate lyase-like"/>
    <property type="match status" value="1"/>
</dbReference>
<dbReference type="InterPro" id="IPR000524">
    <property type="entry name" value="Tscrpt_reg_HTH_GntR"/>
</dbReference>
<dbReference type="Pfam" id="PF07702">
    <property type="entry name" value="UTRA"/>
    <property type="match status" value="1"/>
</dbReference>
<keyword evidence="1" id="KW-0678">Repressor</keyword>
<dbReference type="EMBL" id="RXIA01000015">
    <property type="protein sequence ID" value="RVU70638.1"/>
    <property type="molecule type" value="Genomic_DNA"/>
</dbReference>
<sequence>MSRYREIATAIEKDIIEKKYVDKLPEQFYLADKYHTSRVTIVHALKLLSQKHLIKTVKGHGTYILSKEIPNIFLNSGTSENDGFTKHINGSGVVSSHIISFQTRKPTHDEACALNISPKEQVYDIIRQRLLDNHSAKLEYTVMPVTRIPGLNRDILHRSIYSYIQDNLGLKIGKDDRIIAADKADAYDMQYLNCRSDDPVLCVKQNAYLEDGTPFEISESRNRYDRGVLTVNNS</sequence>
<name>A0A437SUM0_9LACO</name>
<reference evidence="6 7" key="1">
    <citation type="submission" date="2018-12" db="EMBL/GenBank/DDBJ databases">
        <authorList>
            <person name="Meng J."/>
        </authorList>
    </citation>
    <scope>NUCLEOTIDE SEQUENCE [LARGE SCALE GENOMIC DNA]</scope>
    <source>
        <strain evidence="6 7">HT111-2</strain>
    </source>
</reference>
<evidence type="ECO:0000256" key="1">
    <source>
        <dbReference type="ARBA" id="ARBA00022491"/>
    </source>
</evidence>
<keyword evidence="2" id="KW-0805">Transcription regulation</keyword>
<protein>
    <submittedName>
        <fullName evidence="6">GntR family transcriptional regulator</fullName>
    </submittedName>
</protein>
<dbReference type="AlphaFoldDB" id="A0A437SUM0"/>
<dbReference type="InterPro" id="IPR028978">
    <property type="entry name" value="Chorismate_lyase_/UTRA_dom_sf"/>
</dbReference>
<comment type="caution">
    <text evidence="6">The sequence shown here is derived from an EMBL/GenBank/DDBJ whole genome shotgun (WGS) entry which is preliminary data.</text>
</comment>
<dbReference type="FunFam" id="3.40.1410.10:FF:000008">
    <property type="entry name" value="Transcriptional regulator, GntR family"/>
    <property type="match status" value="1"/>
</dbReference>
<dbReference type="InterPro" id="IPR011663">
    <property type="entry name" value="UTRA"/>
</dbReference>
<dbReference type="PROSITE" id="PS50949">
    <property type="entry name" value="HTH_GNTR"/>
    <property type="match status" value="1"/>
</dbReference>
<feature type="domain" description="HTH gntR-type" evidence="5">
    <location>
        <begin position="1"/>
        <end position="67"/>
    </location>
</feature>
<dbReference type="PANTHER" id="PTHR44846">
    <property type="entry name" value="MANNOSYL-D-GLYCERATE TRANSPORT/METABOLISM SYSTEM REPRESSOR MNGR-RELATED"/>
    <property type="match status" value="1"/>
</dbReference>
<dbReference type="Pfam" id="PF00392">
    <property type="entry name" value="GntR"/>
    <property type="match status" value="1"/>
</dbReference>
<organism evidence="6 7">
    <name type="scientific">Lactobacillus xujianguonis</name>
    <dbReference type="NCBI Taxonomy" id="2495899"/>
    <lineage>
        <taxon>Bacteria</taxon>
        <taxon>Bacillati</taxon>
        <taxon>Bacillota</taxon>
        <taxon>Bacilli</taxon>
        <taxon>Lactobacillales</taxon>
        <taxon>Lactobacillaceae</taxon>
        <taxon>Lactobacillus</taxon>
    </lineage>
</organism>
<dbReference type="GO" id="GO:0045892">
    <property type="term" value="P:negative regulation of DNA-templated transcription"/>
    <property type="evidence" value="ECO:0007669"/>
    <property type="project" value="TreeGrafter"/>
</dbReference>
<dbReference type="Gene3D" id="1.10.10.10">
    <property type="entry name" value="Winged helix-like DNA-binding domain superfamily/Winged helix DNA-binding domain"/>
    <property type="match status" value="1"/>
</dbReference>
<evidence type="ECO:0000313" key="7">
    <source>
        <dbReference type="Proteomes" id="UP000288291"/>
    </source>
</evidence>
<gene>
    <name evidence="6" type="ORF">EJK17_06460</name>
</gene>
<dbReference type="SUPFAM" id="SSF46785">
    <property type="entry name" value="Winged helix' DNA-binding domain"/>
    <property type="match status" value="1"/>
</dbReference>
<dbReference type="PANTHER" id="PTHR44846:SF5">
    <property type="entry name" value="HTH-TYPE TRANSCRIPTIONAL REGULATOR GMUR"/>
    <property type="match status" value="1"/>
</dbReference>
<dbReference type="GO" id="GO:0003700">
    <property type="term" value="F:DNA-binding transcription factor activity"/>
    <property type="evidence" value="ECO:0007669"/>
    <property type="project" value="InterPro"/>
</dbReference>
<evidence type="ECO:0000256" key="2">
    <source>
        <dbReference type="ARBA" id="ARBA00023015"/>
    </source>
</evidence>
<evidence type="ECO:0000259" key="5">
    <source>
        <dbReference type="PROSITE" id="PS50949"/>
    </source>
</evidence>